<dbReference type="InterPro" id="IPR004115">
    <property type="entry name" value="GAD-like_sf"/>
</dbReference>
<dbReference type="InterPro" id="IPR002312">
    <property type="entry name" value="Asp/Asn-tRNA-synth_IIb"/>
</dbReference>
<evidence type="ECO:0000256" key="3">
    <source>
        <dbReference type="ARBA" id="ARBA00022741"/>
    </source>
</evidence>
<proteinExistence type="inferred from homology"/>
<reference evidence="8" key="1">
    <citation type="journal article" date="2021" name="Nat. Commun.">
        <title>Genetic determinants of endophytism in the Arabidopsis root mycobiome.</title>
        <authorList>
            <person name="Mesny F."/>
            <person name="Miyauchi S."/>
            <person name="Thiergart T."/>
            <person name="Pickel B."/>
            <person name="Atanasova L."/>
            <person name="Karlsson M."/>
            <person name="Huettel B."/>
            <person name="Barry K.W."/>
            <person name="Haridas S."/>
            <person name="Chen C."/>
            <person name="Bauer D."/>
            <person name="Andreopoulos W."/>
            <person name="Pangilinan J."/>
            <person name="LaButti K."/>
            <person name="Riley R."/>
            <person name="Lipzen A."/>
            <person name="Clum A."/>
            <person name="Drula E."/>
            <person name="Henrissat B."/>
            <person name="Kohler A."/>
            <person name="Grigoriev I.V."/>
            <person name="Martin F.M."/>
            <person name="Hacquard S."/>
        </authorList>
    </citation>
    <scope>NUCLEOTIDE SEQUENCE</scope>
    <source>
        <strain evidence="8">MPI-SDFR-AT-0073</strain>
    </source>
</reference>
<evidence type="ECO:0000313" key="8">
    <source>
        <dbReference type="EMBL" id="KAH6657255.1"/>
    </source>
</evidence>
<dbReference type="SUPFAM" id="SSF55681">
    <property type="entry name" value="Class II aaRS and biotin synthetases"/>
    <property type="match status" value="1"/>
</dbReference>
<evidence type="ECO:0000256" key="5">
    <source>
        <dbReference type="ARBA" id="ARBA00022917"/>
    </source>
</evidence>
<dbReference type="Gene3D" id="3.30.930.10">
    <property type="entry name" value="Bira Bifunctional Protein, Domain 2"/>
    <property type="match status" value="1"/>
</dbReference>
<dbReference type="InterPro" id="IPR004364">
    <property type="entry name" value="Aa-tRNA-synt_II"/>
</dbReference>
<dbReference type="PANTHER" id="PTHR22594:SF5">
    <property type="entry name" value="ASPARTATE--TRNA LIGASE, MITOCHONDRIAL"/>
    <property type="match status" value="1"/>
</dbReference>
<accession>A0A9P8USK0</accession>
<keyword evidence="2" id="KW-0436">Ligase</keyword>
<protein>
    <submittedName>
        <fullName evidence="8">tRNA synthetases class II-domain-containing protein</fullName>
    </submittedName>
</protein>
<dbReference type="GO" id="GO:0005739">
    <property type="term" value="C:mitochondrion"/>
    <property type="evidence" value="ECO:0007669"/>
    <property type="project" value="TreeGrafter"/>
</dbReference>
<dbReference type="InterPro" id="IPR045864">
    <property type="entry name" value="aa-tRNA-synth_II/BPL/LPL"/>
</dbReference>
<evidence type="ECO:0000256" key="4">
    <source>
        <dbReference type="ARBA" id="ARBA00022840"/>
    </source>
</evidence>
<evidence type="ECO:0000256" key="2">
    <source>
        <dbReference type="ARBA" id="ARBA00022598"/>
    </source>
</evidence>
<dbReference type="Gene3D" id="3.30.1360.30">
    <property type="entry name" value="GAD-like domain"/>
    <property type="match status" value="1"/>
</dbReference>
<name>A0A9P8USK0_9PEZI</name>
<comment type="similarity">
    <text evidence="1">Belongs to the class-II aminoacyl-tRNA synthetase family. Type 1 subfamily.</text>
</comment>
<keyword evidence="4" id="KW-0067">ATP-binding</keyword>
<keyword evidence="3" id="KW-0547">Nucleotide-binding</keyword>
<evidence type="ECO:0000259" key="7">
    <source>
        <dbReference type="Pfam" id="PF00152"/>
    </source>
</evidence>
<dbReference type="GO" id="GO:0004815">
    <property type="term" value="F:aspartate-tRNA ligase activity"/>
    <property type="evidence" value="ECO:0007669"/>
    <property type="project" value="TreeGrafter"/>
</dbReference>
<dbReference type="AlphaFoldDB" id="A0A9P8USK0"/>
<keyword evidence="9" id="KW-1185">Reference proteome</keyword>
<keyword evidence="6 8" id="KW-0030">Aminoacyl-tRNA synthetase</keyword>
<organism evidence="8 9">
    <name type="scientific">Truncatella angustata</name>
    <dbReference type="NCBI Taxonomy" id="152316"/>
    <lineage>
        <taxon>Eukaryota</taxon>
        <taxon>Fungi</taxon>
        <taxon>Dikarya</taxon>
        <taxon>Ascomycota</taxon>
        <taxon>Pezizomycotina</taxon>
        <taxon>Sordariomycetes</taxon>
        <taxon>Xylariomycetidae</taxon>
        <taxon>Amphisphaeriales</taxon>
        <taxon>Sporocadaceae</taxon>
        <taxon>Truncatella</taxon>
    </lineage>
</organism>
<dbReference type="Pfam" id="PF00152">
    <property type="entry name" value="tRNA-synt_2"/>
    <property type="match status" value="1"/>
</dbReference>
<evidence type="ECO:0000256" key="1">
    <source>
        <dbReference type="ARBA" id="ARBA00006303"/>
    </source>
</evidence>
<sequence length="313" mass="35058">MITNLEDPIVEAAQFKLNGSPSQNLMFIRKFMDNLKNTTLKLGSASTPGVFIFDETKPLNGLAAFGHETGEFMTTLHNEGWSQLQHGDLLIVHARQRAHFQGEGWTELGRLRKAIYDAAVQEGLIKRDISFRFCWVTDFPLFTPDIDPGEGQGGTAGLKATHHPFTAPLRSFTTEDLDSLAAGRPWEIKADHYDLVLNGTEVGGGSRRIHQRAVQEFVMRNILKMTHSGMQQFGHLFRALEAGCPPHAGFALGWDRFITLLCGVDSVRDVIAFPKNQKGEDLFAKSPSQLTDAQLRTYYLEARGWHAQDYKAW</sequence>
<evidence type="ECO:0000256" key="6">
    <source>
        <dbReference type="ARBA" id="ARBA00023146"/>
    </source>
</evidence>
<dbReference type="RefSeq" id="XP_045961489.1">
    <property type="nucleotide sequence ID" value="XM_046102012.1"/>
</dbReference>
<dbReference type="GO" id="GO:0005524">
    <property type="term" value="F:ATP binding"/>
    <property type="evidence" value="ECO:0007669"/>
    <property type="project" value="UniProtKB-KW"/>
</dbReference>
<evidence type="ECO:0000313" key="9">
    <source>
        <dbReference type="Proteomes" id="UP000758603"/>
    </source>
</evidence>
<feature type="domain" description="Aminoacyl-tRNA synthetase class II (D/K/N)" evidence="7">
    <location>
        <begin position="126"/>
        <end position="277"/>
    </location>
</feature>
<dbReference type="GO" id="GO:0006422">
    <property type="term" value="P:aspartyl-tRNA aminoacylation"/>
    <property type="evidence" value="ECO:0007669"/>
    <property type="project" value="TreeGrafter"/>
</dbReference>
<dbReference type="GeneID" id="70130904"/>
<dbReference type="PANTHER" id="PTHR22594">
    <property type="entry name" value="ASPARTYL/LYSYL-TRNA SYNTHETASE"/>
    <property type="match status" value="1"/>
</dbReference>
<gene>
    <name evidence="8" type="ORF">BKA67DRAFT_554773</name>
</gene>
<comment type="caution">
    <text evidence="8">The sequence shown here is derived from an EMBL/GenBank/DDBJ whole genome shotgun (WGS) entry which is preliminary data.</text>
</comment>
<dbReference type="EMBL" id="JAGPXC010000002">
    <property type="protein sequence ID" value="KAH6657255.1"/>
    <property type="molecule type" value="Genomic_DNA"/>
</dbReference>
<keyword evidence="5" id="KW-0648">Protein biosynthesis</keyword>
<dbReference type="PRINTS" id="PR01042">
    <property type="entry name" value="TRNASYNTHASP"/>
</dbReference>
<dbReference type="Proteomes" id="UP000758603">
    <property type="component" value="Unassembled WGS sequence"/>
</dbReference>
<dbReference type="OrthoDB" id="439710at2759"/>